<evidence type="ECO:0000256" key="1">
    <source>
        <dbReference type="ARBA" id="ARBA00009964"/>
    </source>
</evidence>
<comment type="function">
    <text evidence="3">Involved in the transposition of the insertion sequence IS2.</text>
</comment>
<dbReference type="PANTHER" id="PTHR37936">
    <property type="entry name" value="TRANSPOSASE INSC FOR INSERTION ELEMENT IS2A-RELATED"/>
    <property type="match status" value="1"/>
</dbReference>
<dbReference type="InterPro" id="IPR009057">
    <property type="entry name" value="Homeodomain-like_sf"/>
</dbReference>
<evidence type="ECO:0000256" key="2">
    <source>
        <dbReference type="ARBA" id="ARBA00022578"/>
    </source>
</evidence>
<comment type="similarity">
    <text evidence="1">Belongs to the transposase 8 family.</text>
</comment>
<evidence type="ECO:0000313" key="5">
    <source>
        <dbReference type="EMBL" id="AZE49071.1"/>
    </source>
</evidence>
<dbReference type="AlphaFoldDB" id="A0A3G7TQC9"/>
<dbReference type="SUPFAM" id="SSF46689">
    <property type="entry name" value="Homeodomain-like"/>
    <property type="match status" value="1"/>
</dbReference>
<accession>A0A3G7TQC9</accession>
<evidence type="ECO:0000313" key="6">
    <source>
        <dbReference type="Proteomes" id="UP000268048"/>
    </source>
</evidence>
<gene>
    <name evidence="5" type="ORF">C4K04_3399</name>
</gene>
<keyword evidence="2" id="KW-0815">Transposition</keyword>
<dbReference type="InterPro" id="IPR002514">
    <property type="entry name" value="Transposase_8"/>
</dbReference>
<dbReference type="InterPro" id="IPR036388">
    <property type="entry name" value="WH-like_DNA-bd_sf"/>
</dbReference>
<evidence type="ECO:0000256" key="3">
    <source>
        <dbReference type="ARBA" id="ARBA00024308"/>
    </source>
</evidence>
<dbReference type="GO" id="GO:0004803">
    <property type="term" value="F:transposase activity"/>
    <property type="evidence" value="ECO:0007669"/>
    <property type="project" value="InterPro"/>
</dbReference>
<evidence type="ECO:0000256" key="4">
    <source>
        <dbReference type="SAM" id="Coils"/>
    </source>
</evidence>
<proteinExistence type="inferred from homology"/>
<reference evidence="5 6" key="1">
    <citation type="submission" date="2018-03" db="EMBL/GenBank/DDBJ databases">
        <title>Diversity of phytobeneficial traits revealed by whole-genome analysis of worldwide-isolated phenazine-producing Pseudomonas spp.</title>
        <authorList>
            <person name="Biessy A."/>
            <person name="Novinscak A."/>
            <person name="Blom J."/>
            <person name="Leger G."/>
            <person name="Thomashow L.S."/>
            <person name="Cazorla F.M."/>
            <person name="Josic D."/>
            <person name="Filion M."/>
        </authorList>
    </citation>
    <scope>NUCLEOTIDE SEQUENCE [LARGE SCALE GENOMIC DNA]</scope>
    <source>
        <strain evidence="5 6">B25</strain>
    </source>
</reference>
<dbReference type="Proteomes" id="UP000268048">
    <property type="component" value="Chromosome"/>
</dbReference>
<organism evidence="5 6">
    <name type="scientific">Pseudomonas chlororaphis</name>
    <dbReference type="NCBI Taxonomy" id="587753"/>
    <lineage>
        <taxon>Bacteria</taxon>
        <taxon>Pseudomonadati</taxon>
        <taxon>Pseudomonadota</taxon>
        <taxon>Gammaproteobacteria</taxon>
        <taxon>Pseudomonadales</taxon>
        <taxon>Pseudomonadaceae</taxon>
        <taxon>Pseudomonas</taxon>
    </lineage>
</organism>
<dbReference type="PANTHER" id="PTHR37936:SF3">
    <property type="entry name" value="TRANSPOSASE INSC FOR INSERTION ELEMENT IS2A-RELATED"/>
    <property type="match status" value="1"/>
</dbReference>
<sequence length="132" mass="14882">MTNSKDKTIEVLGQERRRRWSVEEKLAMVRESLEPGQSVSVVAWRNDINPNQLFHWRKLYQDGSLSAVSAGEAVVPASELADALKQIRELQRMLSKKTMEAEILKEAVEIARSRKWIAHSPLLPGTTSEGGQ</sequence>
<dbReference type="Pfam" id="PF01527">
    <property type="entry name" value="HTH_Tnp_1"/>
    <property type="match status" value="1"/>
</dbReference>
<protein>
    <submittedName>
        <fullName evidence="5">Mobile element protein</fullName>
    </submittedName>
</protein>
<feature type="coiled-coil region" evidence="4">
    <location>
        <begin position="80"/>
        <end position="107"/>
    </location>
</feature>
<name>A0A3G7TQC9_9PSED</name>
<dbReference type="Gene3D" id="1.10.10.10">
    <property type="entry name" value="Winged helix-like DNA-binding domain superfamily/Winged helix DNA-binding domain"/>
    <property type="match status" value="1"/>
</dbReference>
<keyword evidence="4" id="KW-0175">Coiled coil</keyword>
<dbReference type="GO" id="GO:0003677">
    <property type="term" value="F:DNA binding"/>
    <property type="evidence" value="ECO:0007669"/>
    <property type="project" value="InterPro"/>
</dbReference>
<dbReference type="EMBL" id="CP027753">
    <property type="protein sequence ID" value="AZE49071.1"/>
    <property type="molecule type" value="Genomic_DNA"/>
</dbReference>
<dbReference type="GO" id="GO:0006313">
    <property type="term" value="P:DNA transposition"/>
    <property type="evidence" value="ECO:0007669"/>
    <property type="project" value="InterPro"/>
</dbReference>